<name>A0ABW1G1S5_9ACTN</name>
<dbReference type="EMBL" id="JBHSQJ010000034">
    <property type="protein sequence ID" value="MFC5907462.1"/>
    <property type="molecule type" value="Genomic_DNA"/>
</dbReference>
<dbReference type="RefSeq" id="WP_380581915.1">
    <property type="nucleotide sequence ID" value="NZ_JBHSQJ010000034.1"/>
</dbReference>
<proteinExistence type="predicted"/>
<dbReference type="Proteomes" id="UP001596174">
    <property type="component" value="Unassembled WGS sequence"/>
</dbReference>
<reference evidence="2" key="1">
    <citation type="journal article" date="2019" name="Int. J. Syst. Evol. Microbiol.">
        <title>The Global Catalogue of Microorganisms (GCM) 10K type strain sequencing project: providing services to taxonomists for standard genome sequencing and annotation.</title>
        <authorList>
            <consortium name="The Broad Institute Genomics Platform"/>
            <consortium name="The Broad Institute Genome Sequencing Center for Infectious Disease"/>
            <person name="Wu L."/>
            <person name="Ma J."/>
        </authorList>
    </citation>
    <scope>NUCLEOTIDE SEQUENCE [LARGE SCALE GENOMIC DNA]</scope>
    <source>
        <strain evidence="2">JCM 4816</strain>
    </source>
</reference>
<protein>
    <submittedName>
        <fullName evidence="1">Uncharacterized protein</fullName>
    </submittedName>
</protein>
<gene>
    <name evidence="1" type="ORF">ACFP3V_09530</name>
</gene>
<accession>A0ABW1G1S5</accession>
<evidence type="ECO:0000313" key="2">
    <source>
        <dbReference type="Proteomes" id="UP001596174"/>
    </source>
</evidence>
<organism evidence="1 2">
    <name type="scientific">Streptacidiphilus monticola</name>
    <dbReference type="NCBI Taxonomy" id="2161674"/>
    <lineage>
        <taxon>Bacteria</taxon>
        <taxon>Bacillati</taxon>
        <taxon>Actinomycetota</taxon>
        <taxon>Actinomycetes</taxon>
        <taxon>Kitasatosporales</taxon>
        <taxon>Streptomycetaceae</taxon>
        <taxon>Streptacidiphilus</taxon>
    </lineage>
</organism>
<keyword evidence="2" id="KW-1185">Reference proteome</keyword>
<evidence type="ECO:0000313" key="1">
    <source>
        <dbReference type="EMBL" id="MFC5907462.1"/>
    </source>
</evidence>
<sequence length="223" mass="25508">MPPEIALVESRALRDLARNRTEALDRVKVLLMLPDGLYVTTQMVADYFEVEFEAVKKLTQRHRDEMEHNGLRVLTGPEMARFVDLNLRSTHVRGRGIAVYERRTVLNVAMLLRDSEVARAVRSHLLDIVLGVLPAQRTASPPRRTRPLGPGPHWDEWEACTRNPENEAWRQVIDGEVQVSREEPTVESRLDGIDQRLDAHARVINAMGTDLTHLRYGLNRPGW</sequence>
<comment type="caution">
    <text evidence="1">The sequence shown here is derived from an EMBL/GenBank/DDBJ whole genome shotgun (WGS) entry which is preliminary data.</text>
</comment>